<protein>
    <recommendedName>
        <fullName evidence="2">Protein kinase domain-containing protein</fullName>
    </recommendedName>
</protein>
<dbReference type="OrthoDB" id="5987198at2759"/>
<evidence type="ECO:0000256" key="1">
    <source>
        <dbReference type="SAM" id="MobiDB-lite"/>
    </source>
</evidence>
<dbReference type="InParanoid" id="W4K3P0"/>
<dbReference type="eggNOG" id="ENOG502SIC4">
    <property type="taxonomic scope" value="Eukaryota"/>
</dbReference>
<dbReference type="SUPFAM" id="SSF56112">
    <property type="entry name" value="Protein kinase-like (PK-like)"/>
    <property type="match status" value="1"/>
</dbReference>
<dbReference type="Proteomes" id="UP000030671">
    <property type="component" value="Unassembled WGS sequence"/>
</dbReference>
<dbReference type="InterPro" id="IPR000719">
    <property type="entry name" value="Prot_kinase_dom"/>
</dbReference>
<organism evidence="3 4">
    <name type="scientific">Heterobasidion irregulare (strain TC 32-1)</name>
    <dbReference type="NCBI Taxonomy" id="747525"/>
    <lineage>
        <taxon>Eukaryota</taxon>
        <taxon>Fungi</taxon>
        <taxon>Dikarya</taxon>
        <taxon>Basidiomycota</taxon>
        <taxon>Agaricomycotina</taxon>
        <taxon>Agaricomycetes</taxon>
        <taxon>Russulales</taxon>
        <taxon>Bondarzewiaceae</taxon>
        <taxon>Heterobasidion</taxon>
        <taxon>Heterobasidion annosum species complex</taxon>
    </lineage>
</organism>
<dbReference type="HOGENOM" id="CLU_044121_2_1_1"/>
<dbReference type="RefSeq" id="XP_009548249.1">
    <property type="nucleotide sequence ID" value="XM_009549954.1"/>
</dbReference>
<name>W4K3P0_HETIT</name>
<dbReference type="GO" id="GO:0004672">
    <property type="term" value="F:protein kinase activity"/>
    <property type="evidence" value="ECO:0007669"/>
    <property type="project" value="InterPro"/>
</dbReference>
<dbReference type="Gene3D" id="1.10.510.10">
    <property type="entry name" value="Transferase(Phosphotransferase) domain 1"/>
    <property type="match status" value="1"/>
</dbReference>
<evidence type="ECO:0000259" key="2">
    <source>
        <dbReference type="PROSITE" id="PS50011"/>
    </source>
</evidence>
<feature type="compositionally biased region" description="Low complexity" evidence="1">
    <location>
        <begin position="14"/>
        <end position="48"/>
    </location>
</feature>
<dbReference type="KEGG" id="hir:HETIRDRAFT_419350"/>
<evidence type="ECO:0000313" key="3">
    <source>
        <dbReference type="EMBL" id="ETW79686.1"/>
    </source>
</evidence>
<sequence>MKRPDPMIELITKPSGGSSSYPRSASPSRSEPFTSSSISVSISDATSTNASSRAHEHEHVEDINAPYGLRELEQGWRALQPFLLRRGYSLRRRYWPGWVGSWVGTPLDPLECEDSIVVEANVLDAVRVSDGAQVVLKIHSPVDPLPKQQEISTLRYFSSTSLADDPHNHVLPLLDVLEVPGTGSFDWTDVPEGASAGASGIRIAVMPLLRDWYSPPFCMAVEALVFIKQMLEGLAFLHAHGVAHRNICASTILMDARDLFPSGFHGAYNMNPNHRVSEAQLPRRTRLAVPHPVKYYYTGFGASARVDQAPDLDTVARPSGAAEDAFAADVYALGKLLAHFFRDGHTNLTLLDPLFASMLAPPAQRPTAAACLAQFHTLTRRGGGLSRWRRMTRLGYRWGLKGVGWKMRAEGLARWLGLVVEGATGGWRGGVGLEF</sequence>
<dbReference type="GO" id="GO:0005524">
    <property type="term" value="F:ATP binding"/>
    <property type="evidence" value="ECO:0007669"/>
    <property type="project" value="InterPro"/>
</dbReference>
<gene>
    <name evidence="3" type="ORF">HETIRDRAFT_419350</name>
</gene>
<proteinExistence type="predicted"/>
<dbReference type="InterPro" id="IPR011009">
    <property type="entry name" value="Kinase-like_dom_sf"/>
</dbReference>
<reference evidence="3 4" key="1">
    <citation type="journal article" date="2012" name="New Phytol.">
        <title>Insight into trade-off between wood decay and parasitism from the genome of a fungal forest pathogen.</title>
        <authorList>
            <person name="Olson A."/>
            <person name="Aerts A."/>
            <person name="Asiegbu F."/>
            <person name="Belbahri L."/>
            <person name="Bouzid O."/>
            <person name="Broberg A."/>
            <person name="Canback B."/>
            <person name="Coutinho P.M."/>
            <person name="Cullen D."/>
            <person name="Dalman K."/>
            <person name="Deflorio G."/>
            <person name="van Diepen L.T."/>
            <person name="Dunand C."/>
            <person name="Duplessis S."/>
            <person name="Durling M."/>
            <person name="Gonthier P."/>
            <person name="Grimwood J."/>
            <person name="Fossdal C.G."/>
            <person name="Hansson D."/>
            <person name="Henrissat B."/>
            <person name="Hietala A."/>
            <person name="Himmelstrand K."/>
            <person name="Hoffmeister D."/>
            <person name="Hogberg N."/>
            <person name="James T.Y."/>
            <person name="Karlsson M."/>
            <person name="Kohler A."/>
            <person name="Kues U."/>
            <person name="Lee Y.H."/>
            <person name="Lin Y.C."/>
            <person name="Lind M."/>
            <person name="Lindquist E."/>
            <person name="Lombard V."/>
            <person name="Lucas S."/>
            <person name="Lunden K."/>
            <person name="Morin E."/>
            <person name="Murat C."/>
            <person name="Park J."/>
            <person name="Raffaello T."/>
            <person name="Rouze P."/>
            <person name="Salamov A."/>
            <person name="Schmutz J."/>
            <person name="Solheim H."/>
            <person name="Stahlberg J."/>
            <person name="Velez H."/>
            <person name="de Vries R.P."/>
            <person name="Wiebenga A."/>
            <person name="Woodward S."/>
            <person name="Yakovlev I."/>
            <person name="Garbelotto M."/>
            <person name="Martin F."/>
            <person name="Grigoriev I.V."/>
            <person name="Stenlid J."/>
        </authorList>
    </citation>
    <scope>NUCLEOTIDE SEQUENCE [LARGE SCALE GENOMIC DNA]</scope>
    <source>
        <strain evidence="3 4">TC 32-1</strain>
    </source>
</reference>
<feature type="region of interest" description="Disordered" evidence="1">
    <location>
        <begin position="1"/>
        <end position="59"/>
    </location>
</feature>
<dbReference type="EMBL" id="KI925460">
    <property type="protein sequence ID" value="ETW79686.1"/>
    <property type="molecule type" value="Genomic_DNA"/>
</dbReference>
<keyword evidence="4" id="KW-1185">Reference proteome</keyword>
<accession>W4K3P0</accession>
<dbReference type="AlphaFoldDB" id="W4K3P0"/>
<feature type="domain" description="Protein kinase" evidence="2">
    <location>
        <begin position="88"/>
        <end position="435"/>
    </location>
</feature>
<dbReference type="GeneID" id="20673564"/>
<dbReference type="PROSITE" id="PS50011">
    <property type="entry name" value="PROTEIN_KINASE_DOM"/>
    <property type="match status" value="1"/>
</dbReference>
<dbReference type="STRING" id="747525.W4K3P0"/>
<evidence type="ECO:0000313" key="4">
    <source>
        <dbReference type="Proteomes" id="UP000030671"/>
    </source>
</evidence>